<dbReference type="InterPro" id="IPR050445">
    <property type="entry name" value="Bact_polysacc_biosynth/exp"/>
</dbReference>
<evidence type="ECO:0000256" key="1">
    <source>
        <dbReference type="ARBA" id="ARBA00004651"/>
    </source>
</evidence>
<evidence type="ECO:0000256" key="5">
    <source>
        <dbReference type="ARBA" id="ARBA00022989"/>
    </source>
</evidence>
<proteinExistence type="inferred from homology"/>
<evidence type="ECO:0000256" key="3">
    <source>
        <dbReference type="ARBA" id="ARBA00022475"/>
    </source>
</evidence>
<feature type="domain" description="Polysaccharide chain length determinant N-terminal" evidence="8">
    <location>
        <begin position="9"/>
        <end position="87"/>
    </location>
</feature>
<gene>
    <name evidence="9" type="ORF">GII31_18090</name>
</gene>
<organism evidence="9 10">
    <name type="scientific">Gordonia pseudamarae</name>
    <dbReference type="NCBI Taxonomy" id="2831662"/>
    <lineage>
        <taxon>Bacteria</taxon>
        <taxon>Bacillati</taxon>
        <taxon>Actinomycetota</taxon>
        <taxon>Actinomycetes</taxon>
        <taxon>Mycobacteriales</taxon>
        <taxon>Gordoniaceae</taxon>
        <taxon>Gordonia</taxon>
    </lineage>
</organism>
<dbReference type="PANTHER" id="PTHR32309">
    <property type="entry name" value="TYROSINE-PROTEIN KINASE"/>
    <property type="match status" value="1"/>
</dbReference>
<accession>A0ABX6IKS2</accession>
<comment type="subcellular location">
    <subcellularLocation>
        <location evidence="1">Cell membrane</location>
        <topology evidence="1">Multi-pass membrane protein</topology>
    </subcellularLocation>
</comment>
<feature type="transmembrane region" description="Helical" evidence="7">
    <location>
        <begin position="17"/>
        <end position="36"/>
    </location>
</feature>
<feature type="transmembrane region" description="Helical" evidence="7">
    <location>
        <begin position="179"/>
        <end position="197"/>
    </location>
</feature>
<evidence type="ECO:0000313" key="10">
    <source>
        <dbReference type="Proteomes" id="UP001059836"/>
    </source>
</evidence>
<evidence type="ECO:0000259" key="8">
    <source>
        <dbReference type="Pfam" id="PF02706"/>
    </source>
</evidence>
<keyword evidence="5 7" id="KW-1133">Transmembrane helix</keyword>
<keyword evidence="6 7" id="KW-0472">Membrane</keyword>
<keyword evidence="3" id="KW-1003">Cell membrane</keyword>
<reference evidence="9" key="1">
    <citation type="journal article" date="2021" name="Nat. Microbiol.">
        <title>Cocultivation of an ultrasmall environmental parasitic bacterium with lytic ability against bacteria associated with wastewater foams.</title>
        <authorList>
            <person name="Batinovic S."/>
            <person name="Rose J.J.A."/>
            <person name="Ratcliffe J."/>
            <person name="Seviour R.J."/>
            <person name="Petrovski S."/>
        </authorList>
    </citation>
    <scope>NUCLEOTIDE SEQUENCE</scope>
    <source>
        <strain evidence="9">CON9</strain>
    </source>
</reference>
<evidence type="ECO:0000313" key="9">
    <source>
        <dbReference type="EMBL" id="QHN36517.1"/>
    </source>
</evidence>
<comment type="similarity">
    <text evidence="2">Belongs to the CpsC/CapA family.</text>
</comment>
<keyword evidence="4 7" id="KW-0812">Transmembrane</keyword>
<name>A0ABX6IKS2_9ACTN</name>
<evidence type="ECO:0000256" key="4">
    <source>
        <dbReference type="ARBA" id="ARBA00022692"/>
    </source>
</evidence>
<dbReference type="Pfam" id="PF02706">
    <property type="entry name" value="Wzz"/>
    <property type="match status" value="1"/>
</dbReference>
<dbReference type="Proteomes" id="UP001059836">
    <property type="component" value="Chromosome"/>
</dbReference>
<protein>
    <recommendedName>
        <fullName evidence="8">Polysaccharide chain length determinant N-terminal domain-containing protein</fullName>
    </recommendedName>
</protein>
<dbReference type="EMBL" id="CP045809">
    <property type="protein sequence ID" value="QHN36517.1"/>
    <property type="molecule type" value="Genomic_DNA"/>
</dbReference>
<dbReference type="PANTHER" id="PTHR32309:SF31">
    <property type="entry name" value="CAPSULAR EXOPOLYSACCHARIDE FAMILY"/>
    <property type="match status" value="1"/>
</dbReference>
<sequence>MEVGQVNSLLEIYRRRILWVVLCALIAVAIPVAQAISSSDSYRATARLFVATAAQNVTDANQGALAGQSRVTTYAEMATGPELLLNAAEDVGGGVTAGDIASSLQVTSVPGSVLVDISARSSNRERAAAMAQAVADQLVHLVGRAEAPISGGTPSLGLMVIQPAASAIEKVPAYNWKVIGAWVVGGLILGSLLAILIPERSRRRGANDPATVQGAREVLPDMADDDLRPTQELRL</sequence>
<keyword evidence="10" id="KW-1185">Reference proteome</keyword>
<evidence type="ECO:0000256" key="7">
    <source>
        <dbReference type="SAM" id="Phobius"/>
    </source>
</evidence>
<evidence type="ECO:0000256" key="6">
    <source>
        <dbReference type="ARBA" id="ARBA00023136"/>
    </source>
</evidence>
<evidence type="ECO:0000256" key="2">
    <source>
        <dbReference type="ARBA" id="ARBA00006683"/>
    </source>
</evidence>
<dbReference type="InterPro" id="IPR003856">
    <property type="entry name" value="LPS_length_determ_N"/>
</dbReference>